<evidence type="ECO:0000256" key="3">
    <source>
        <dbReference type="ARBA" id="ARBA00004906"/>
    </source>
</evidence>
<keyword evidence="15" id="KW-1185">Reference proteome</keyword>
<dbReference type="InterPro" id="IPR018957">
    <property type="entry name" value="Znf_C3HC4_RING-type"/>
</dbReference>
<dbReference type="PANTHER" id="PTHR12313">
    <property type="entry name" value="E3 UBIQUITIN-PROTEIN LIGASE RNF5-RELATED"/>
    <property type="match status" value="1"/>
</dbReference>
<evidence type="ECO:0000313" key="15">
    <source>
        <dbReference type="Proteomes" id="UP001497444"/>
    </source>
</evidence>
<dbReference type="Gene3D" id="3.30.40.10">
    <property type="entry name" value="Zinc/RING finger domain, C3HC4 (zinc finger)"/>
    <property type="match status" value="1"/>
</dbReference>
<evidence type="ECO:0000256" key="10">
    <source>
        <dbReference type="ARBA" id="ARBA00023136"/>
    </source>
</evidence>
<proteinExistence type="predicted"/>
<dbReference type="Proteomes" id="UP001497444">
    <property type="component" value="Chromosome 15"/>
</dbReference>
<keyword evidence="8" id="KW-0833">Ubl conjugation pathway</keyword>
<evidence type="ECO:0000256" key="12">
    <source>
        <dbReference type="SAM" id="MobiDB-lite"/>
    </source>
</evidence>
<keyword evidence="6" id="KW-0479">Metal-binding</keyword>
<comment type="pathway">
    <text evidence="3">Protein modification; protein ubiquitination.</text>
</comment>
<evidence type="ECO:0000256" key="1">
    <source>
        <dbReference type="ARBA" id="ARBA00000900"/>
    </source>
</evidence>
<dbReference type="EMBL" id="OZ020110">
    <property type="protein sequence ID" value="CAK9262621.1"/>
    <property type="molecule type" value="Genomic_DNA"/>
</dbReference>
<feature type="domain" description="RING-type" evidence="13">
    <location>
        <begin position="218"/>
        <end position="259"/>
    </location>
</feature>
<feature type="compositionally biased region" description="Low complexity" evidence="12">
    <location>
        <begin position="97"/>
        <end position="108"/>
    </location>
</feature>
<gene>
    <name evidence="14" type="ORF">CSSPJE1EN1_LOCUS8099</name>
</gene>
<feature type="region of interest" description="Disordered" evidence="12">
    <location>
        <begin position="71"/>
        <end position="108"/>
    </location>
</feature>
<evidence type="ECO:0000256" key="9">
    <source>
        <dbReference type="ARBA" id="ARBA00022833"/>
    </source>
</evidence>
<dbReference type="SMART" id="SM00184">
    <property type="entry name" value="RING"/>
    <property type="match status" value="1"/>
</dbReference>
<evidence type="ECO:0000256" key="8">
    <source>
        <dbReference type="ARBA" id="ARBA00022786"/>
    </source>
</evidence>
<evidence type="ECO:0000313" key="14">
    <source>
        <dbReference type="EMBL" id="CAK9262621.1"/>
    </source>
</evidence>
<evidence type="ECO:0000256" key="2">
    <source>
        <dbReference type="ARBA" id="ARBA00004308"/>
    </source>
</evidence>
<comment type="catalytic activity">
    <reaction evidence="1">
        <text>S-ubiquitinyl-[E2 ubiquitin-conjugating enzyme]-L-cysteine + [acceptor protein]-L-lysine = [E2 ubiquitin-conjugating enzyme]-L-cysteine + N(6)-ubiquitinyl-[acceptor protein]-L-lysine.</text>
        <dbReference type="EC" id="2.3.2.27"/>
    </reaction>
</comment>
<protein>
    <recommendedName>
        <fullName evidence="4">RING-type E3 ubiquitin transferase</fullName>
        <ecNumber evidence="4">2.3.2.27</ecNumber>
    </recommendedName>
</protein>
<dbReference type="EC" id="2.3.2.27" evidence="4"/>
<dbReference type="PROSITE" id="PS50089">
    <property type="entry name" value="ZF_RING_2"/>
    <property type="match status" value="1"/>
</dbReference>
<evidence type="ECO:0000256" key="6">
    <source>
        <dbReference type="ARBA" id="ARBA00022723"/>
    </source>
</evidence>
<dbReference type="PROSITE" id="PS00518">
    <property type="entry name" value="ZF_RING_1"/>
    <property type="match status" value="1"/>
</dbReference>
<accession>A0ABP0W8T4</accession>
<keyword evidence="7 11" id="KW-0863">Zinc-finger</keyword>
<keyword evidence="9" id="KW-0862">Zinc</keyword>
<dbReference type="InterPro" id="IPR001841">
    <property type="entry name" value="Znf_RING"/>
</dbReference>
<name>A0ABP0W8T4_9BRYO</name>
<evidence type="ECO:0000256" key="5">
    <source>
        <dbReference type="ARBA" id="ARBA00022679"/>
    </source>
</evidence>
<evidence type="ECO:0000259" key="13">
    <source>
        <dbReference type="PROSITE" id="PS50089"/>
    </source>
</evidence>
<comment type="subcellular location">
    <subcellularLocation>
        <location evidence="2">Endomembrane system</location>
    </subcellularLocation>
</comment>
<evidence type="ECO:0000256" key="11">
    <source>
        <dbReference type="PROSITE-ProRule" id="PRU00175"/>
    </source>
</evidence>
<evidence type="ECO:0000256" key="4">
    <source>
        <dbReference type="ARBA" id="ARBA00012483"/>
    </source>
</evidence>
<dbReference type="InterPro" id="IPR045103">
    <property type="entry name" value="RNF5/RNF185-like"/>
</dbReference>
<organism evidence="14 15">
    <name type="scientific">Sphagnum jensenii</name>
    <dbReference type="NCBI Taxonomy" id="128206"/>
    <lineage>
        <taxon>Eukaryota</taxon>
        <taxon>Viridiplantae</taxon>
        <taxon>Streptophyta</taxon>
        <taxon>Embryophyta</taxon>
        <taxon>Bryophyta</taxon>
        <taxon>Sphagnophytina</taxon>
        <taxon>Sphagnopsida</taxon>
        <taxon>Sphagnales</taxon>
        <taxon>Sphagnaceae</taxon>
        <taxon>Sphagnum</taxon>
    </lineage>
</organism>
<reference evidence="14" key="1">
    <citation type="submission" date="2024-02" db="EMBL/GenBank/DDBJ databases">
        <authorList>
            <consortium name="ELIXIR-Norway"/>
            <consortium name="Elixir Norway"/>
        </authorList>
    </citation>
    <scope>NUCLEOTIDE SEQUENCE</scope>
</reference>
<dbReference type="InterPro" id="IPR013083">
    <property type="entry name" value="Znf_RING/FYVE/PHD"/>
</dbReference>
<dbReference type="InterPro" id="IPR017907">
    <property type="entry name" value="Znf_RING_CS"/>
</dbReference>
<evidence type="ECO:0000256" key="7">
    <source>
        <dbReference type="ARBA" id="ARBA00022771"/>
    </source>
</evidence>
<dbReference type="SUPFAM" id="SSF57850">
    <property type="entry name" value="RING/U-box"/>
    <property type="match status" value="1"/>
</dbReference>
<keyword evidence="10" id="KW-0472">Membrane</keyword>
<sequence length="639" mass="70837">MDESARVNLDLLLAPPLIPVSVTAGGDTPGSTPDLGIQQEARPWLADVQGQRGFFGATVHHNGIIQELLPSESELPPSREETQRQFQSRQQVERRISTSSSEQSASGSHQQLQLLFGFGQAQHDLPVVGQVGIDAQSGGRRGQAPGEIEAQQMLEHAFQMRRLLMRFRPTRVSPEGLEDNPRTEDSLNVRSLPEALVVASNSLPEPPKSVAESSNFECNICLEMACEPVVTTCGHLFCWPCLHNCLQPKSPHQECPVCKGAIAPSVLTPIYGRGSESSTKISTSEAAASSIPLRPQAHRVESRRQRAERYVGERERARWVRMNELAAFHMRLERVPLSPGQRDADDLLDHAEQLVGVTELAASQQTLEVVPLFRMQREPDDLQALDQAVAQGRDDSNVGMSRMRDEMLSLGRAARILRESLSDTLQTRSSLIGELRDRVGAPPFGGRIPHLMSSSTEQTWQSREAARSVEAEQIRHVQMRHMRETPIRVAHEQNESTFHWTGVRARPVQRNNITNSYNVLFQQQPVQSQAVEVVPSFVGGDRSTGSPPVHEHAIEIRPSIPGTPASSASVDALATAQVVPRQVGAREVLVRERQRQYQENVSALLESRQDHSETFVDDGAAASEVGDMRLHGRKWRRLD</sequence>
<dbReference type="CDD" id="cd16534">
    <property type="entry name" value="RING-HC_RNF5-like"/>
    <property type="match status" value="1"/>
</dbReference>
<dbReference type="Pfam" id="PF00097">
    <property type="entry name" value="zf-C3HC4"/>
    <property type="match status" value="1"/>
</dbReference>
<keyword evidence="5" id="KW-0808">Transferase</keyword>